<dbReference type="GO" id="GO:0009103">
    <property type="term" value="P:lipopolysaccharide biosynthetic process"/>
    <property type="evidence" value="ECO:0007669"/>
    <property type="project" value="TreeGrafter"/>
</dbReference>
<sequence length="352" mass="40712">MQISLVCNKFQNGGGIERYTIDLVNGFYTYNKKNHKINVYATNFDQTIKEYGLITPKKINLSFIPKKLRHFFLSYQTNKQKTLNDKLISLIFTKADIIICGGNHLGYINALGKRPSYLSRLKIHNEKSCFNQADLIIAHSKLMKDEISKFYHIDQNKIEIIYPPVDTNKFLITTEQNREYIRAKYGFKSNEIIYLFPSTGHTRKGFSILRSYFSQTTLPIRLVVVGTPVTEEPHISSLGYCTNMVELYQMADYTIMASLYEPFGLVGIESILCGTPIVFANNIGCLEVLQHQFGFTFNRDEKTHLNQVIHQSVEYALQKKYRITNPLSCLKYNPSIEQHIQDLIHRIERYCG</sequence>
<dbReference type="Gene3D" id="3.40.50.2000">
    <property type="entry name" value="Glycogen Phosphorylase B"/>
    <property type="match status" value="2"/>
</dbReference>
<dbReference type="EMBL" id="JAAGYR010000021">
    <property type="protein sequence ID" value="NEN76532.1"/>
    <property type="molecule type" value="Genomic_DNA"/>
</dbReference>
<dbReference type="RefSeq" id="WP_163764934.1">
    <property type="nucleotide sequence ID" value="NZ_JAAGYR010000021.1"/>
</dbReference>
<accession>A0A6L9Y7N3</accession>
<organism evidence="4 5">
    <name type="scientific">Pelistega ratti</name>
    <dbReference type="NCBI Taxonomy" id="2652177"/>
    <lineage>
        <taxon>Bacteria</taxon>
        <taxon>Pseudomonadati</taxon>
        <taxon>Pseudomonadota</taxon>
        <taxon>Betaproteobacteria</taxon>
        <taxon>Burkholderiales</taxon>
        <taxon>Alcaligenaceae</taxon>
        <taxon>Pelistega</taxon>
    </lineage>
</organism>
<evidence type="ECO:0000313" key="4">
    <source>
        <dbReference type="EMBL" id="NEN76532.1"/>
    </source>
</evidence>
<evidence type="ECO:0000259" key="3">
    <source>
        <dbReference type="Pfam" id="PF13439"/>
    </source>
</evidence>
<feature type="domain" description="Glycosyltransferase subfamily 4-like N-terminal" evidence="3">
    <location>
        <begin position="14"/>
        <end position="168"/>
    </location>
</feature>
<dbReference type="AlphaFoldDB" id="A0A6L9Y7N3"/>
<reference evidence="4 5" key="1">
    <citation type="submission" date="2020-02" db="EMBL/GenBank/DDBJ databases">
        <title>Pelistega sp. NLN82 were isolated from wild rodents of the Hainan Island.</title>
        <authorList>
            <person name="Niu N."/>
            <person name="Zhou J."/>
        </authorList>
    </citation>
    <scope>NUCLEOTIDE SEQUENCE [LARGE SCALE GENOMIC DNA]</scope>
    <source>
        <strain evidence="4 5">NLN82</strain>
    </source>
</reference>
<gene>
    <name evidence="4" type="ORF">F9B74_09460</name>
</gene>
<evidence type="ECO:0000259" key="2">
    <source>
        <dbReference type="Pfam" id="PF00534"/>
    </source>
</evidence>
<dbReference type="PANTHER" id="PTHR46401:SF2">
    <property type="entry name" value="GLYCOSYLTRANSFERASE WBBK-RELATED"/>
    <property type="match status" value="1"/>
</dbReference>
<dbReference type="InterPro" id="IPR001296">
    <property type="entry name" value="Glyco_trans_1"/>
</dbReference>
<dbReference type="Pfam" id="PF13439">
    <property type="entry name" value="Glyco_transf_4"/>
    <property type="match status" value="1"/>
</dbReference>
<keyword evidence="1 4" id="KW-0808">Transferase</keyword>
<comment type="caution">
    <text evidence="4">The sequence shown here is derived from an EMBL/GenBank/DDBJ whole genome shotgun (WGS) entry which is preliminary data.</text>
</comment>
<evidence type="ECO:0000313" key="5">
    <source>
        <dbReference type="Proteomes" id="UP000477651"/>
    </source>
</evidence>
<dbReference type="InterPro" id="IPR028098">
    <property type="entry name" value="Glyco_trans_4-like_N"/>
</dbReference>
<dbReference type="SUPFAM" id="SSF53756">
    <property type="entry name" value="UDP-Glycosyltransferase/glycogen phosphorylase"/>
    <property type="match status" value="1"/>
</dbReference>
<protein>
    <submittedName>
        <fullName evidence="4">Glycosyltransferase family 4 protein</fullName>
    </submittedName>
</protein>
<dbReference type="PANTHER" id="PTHR46401">
    <property type="entry name" value="GLYCOSYLTRANSFERASE WBBK-RELATED"/>
    <property type="match status" value="1"/>
</dbReference>
<name>A0A6L9Y7N3_9BURK</name>
<dbReference type="CDD" id="cd03801">
    <property type="entry name" value="GT4_PimA-like"/>
    <property type="match status" value="1"/>
</dbReference>
<evidence type="ECO:0000256" key="1">
    <source>
        <dbReference type="ARBA" id="ARBA00022679"/>
    </source>
</evidence>
<dbReference type="Pfam" id="PF00534">
    <property type="entry name" value="Glycos_transf_1"/>
    <property type="match status" value="1"/>
</dbReference>
<dbReference type="Proteomes" id="UP000477651">
    <property type="component" value="Unassembled WGS sequence"/>
</dbReference>
<proteinExistence type="predicted"/>
<keyword evidence="5" id="KW-1185">Reference proteome</keyword>
<feature type="domain" description="Glycosyl transferase family 1" evidence="2">
    <location>
        <begin position="178"/>
        <end position="311"/>
    </location>
</feature>
<dbReference type="GO" id="GO:0016757">
    <property type="term" value="F:glycosyltransferase activity"/>
    <property type="evidence" value="ECO:0007669"/>
    <property type="project" value="InterPro"/>
</dbReference>